<keyword evidence="2" id="KW-0808">Transferase</keyword>
<reference evidence="7 8" key="1">
    <citation type="journal article" date="2015" name="Nature">
        <title>rRNA introns, odd ribosomes, and small enigmatic genomes across a large radiation of phyla.</title>
        <authorList>
            <person name="Brown C.T."/>
            <person name="Hug L.A."/>
            <person name="Thomas B.C."/>
            <person name="Sharon I."/>
            <person name="Castelle C.J."/>
            <person name="Singh A."/>
            <person name="Wilkins M.J."/>
            <person name="Williams K.H."/>
            <person name="Banfield J.F."/>
        </authorList>
    </citation>
    <scope>NUCLEOTIDE SEQUENCE [LARGE SCALE GENOMIC DNA]</scope>
</reference>
<comment type="similarity">
    <text evidence="1">Belongs to the FemABX family.</text>
</comment>
<dbReference type="Gene3D" id="3.40.630.30">
    <property type="match status" value="2"/>
</dbReference>
<protein>
    <submittedName>
        <fullName evidence="7">FemAB family protein</fullName>
    </submittedName>
</protein>
<sequence>MIKIIADDFSSSEYNKLALHPLQTWEWGEARKKTGVDVLRIGEFNVETRHALSLQNVYQLTFHKIPKTNYKIGYLPRSVFPTKEVFDFLYDYGKKNKIIFFKIEPDVLKSSNNETMKQLNNLVKSKHPLFPTWTQTLDLTKSEDDLLKSFHSKTRYNIRLAEKKGVTVCEESNDVGFEKFAKLYFETTRRQKYFGHDYQYHKTVWDNLKNKISHILIAYYNNIPLAAYQLWYLDGLIYYVYGGTSELHRNLMASNLLMWEAIKLGKKLGAIKFDMWGSLEPNYDPTDPWSGFTRFKEGYATKFTEFVGSYDLVVNPTLYKIYNAVYSLREIYLKLRG</sequence>
<dbReference type="InterPro" id="IPR050644">
    <property type="entry name" value="PG_Glycine_Bridge_Synth"/>
</dbReference>
<dbReference type="Proteomes" id="UP000034004">
    <property type="component" value="Unassembled WGS sequence"/>
</dbReference>
<dbReference type="GO" id="GO:0016755">
    <property type="term" value="F:aminoacyltransferase activity"/>
    <property type="evidence" value="ECO:0007669"/>
    <property type="project" value="InterPro"/>
</dbReference>
<evidence type="ECO:0000256" key="3">
    <source>
        <dbReference type="ARBA" id="ARBA00022960"/>
    </source>
</evidence>
<name>A0A0G0DCE6_9BACT</name>
<dbReference type="PROSITE" id="PS51191">
    <property type="entry name" value="FEMABX"/>
    <property type="match status" value="1"/>
</dbReference>
<dbReference type="SUPFAM" id="SSF55729">
    <property type="entry name" value="Acyl-CoA N-acyltransferases (Nat)"/>
    <property type="match status" value="2"/>
</dbReference>
<keyword evidence="5" id="KW-0012">Acyltransferase</keyword>
<evidence type="ECO:0000313" key="7">
    <source>
        <dbReference type="EMBL" id="KKP60995.1"/>
    </source>
</evidence>
<evidence type="ECO:0000256" key="5">
    <source>
        <dbReference type="ARBA" id="ARBA00023315"/>
    </source>
</evidence>
<dbReference type="GO" id="GO:0008360">
    <property type="term" value="P:regulation of cell shape"/>
    <property type="evidence" value="ECO:0007669"/>
    <property type="project" value="UniProtKB-KW"/>
</dbReference>
<dbReference type="EMBL" id="LBPR01000017">
    <property type="protein sequence ID" value="KKP60995.1"/>
    <property type="molecule type" value="Genomic_DNA"/>
</dbReference>
<evidence type="ECO:0000256" key="2">
    <source>
        <dbReference type="ARBA" id="ARBA00022679"/>
    </source>
</evidence>
<comment type="caution">
    <text evidence="7">The sequence shown here is derived from an EMBL/GenBank/DDBJ whole genome shotgun (WGS) entry which is preliminary data.</text>
</comment>
<dbReference type="InterPro" id="IPR003447">
    <property type="entry name" value="FEMABX"/>
</dbReference>
<dbReference type="GO" id="GO:0009252">
    <property type="term" value="P:peptidoglycan biosynthetic process"/>
    <property type="evidence" value="ECO:0007669"/>
    <property type="project" value="UniProtKB-KW"/>
</dbReference>
<dbReference type="Pfam" id="PF02388">
    <property type="entry name" value="FemAB"/>
    <property type="match status" value="1"/>
</dbReference>
<keyword evidence="6" id="KW-0961">Cell wall biogenesis/degradation</keyword>
<dbReference type="PANTHER" id="PTHR36174">
    <property type="entry name" value="LIPID II:GLYCINE GLYCYLTRANSFERASE"/>
    <property type="match status" value="1"/>
</dbReference>
<proteinExistence type="inferred from homology"/>
<dbReference type="PANTHER" id="PTHR36174:SF1">
    <property type="entry name" value="LIPID II:GLYCINE GLYCYLTRANSFERASE"/>
    <property type="match status" value="1"/>
</dbReference>
<organism evidence="7 8">
    <name type="scientific">Candidatus Roizmanbacteria bacterium GW2011_GWC2_34_23</name>
    <dbReference type="NCBI Taxonomy" id="1618484"/>
    <lineage>
        <taxon>Bacteria</taxon>
        <taxon>Candidatus Roizmaniibacteriota</taxon>
    </lineage>
</organism>
<keyword evidence="4" id="KW-0573">Peptidoglycan synthesis</keyword>
<evidence type="ECO:0000256" key="1">
    <source>
        <dbReference type="ARBA" id="ARBA00009943"/>
    </source>
</evidence>
<dbReference type="AlphaFoldDB" id="A0A0G0DCE6"/>
<accession>A0A0G0DCE6</accession>
<dbReference type="PATRIC" id="fig|1618484.3.peg.598"/>
<evidence type="ECO:0000256" key="6">
    <source>
        <dbReference type="ARBA" id="ARBA00023316"/>
    </source>
</evidence>
<gene>
    <name evidence="7" type="ORF">UR56_C0017G0004</name>
</gene>
<evidence type="ECO:0000313" key="8">
    <source>
        <dbReference type="Proteomes" id="UP000034004"/>
    </source>
</evidence>
<evidence type="ECO:0000256" key="4">
    <source>
        <dbReference type="ARBA" id="ARBA00022984"/>
    </source>
</evidence>
<keyword evidence="3" id="KW-0133">Cell shape</keyword>
<dbReference type="InterPro" id="IPR016181">
    <property type="entry name" value="Acyl_CoA_acyltransferase"/>
</dbReference>
<dbReference type="GO" id="GO:0071555">
    <property type="term" value="P:cell wall organization"/>
    <property type="evidence" value="ECO:0007669"/>
    <property type="project" value="UniProtKB-KW"/>
</dbReference>
<dbReference type="STRING" id="1618484.UR56_C0017G0004"/>